<dbReference type="PANTHER" id="PTHR43847:SF1">
    <property type="entry name" value="BLL3993 PROTEIN"/>
    <property type="match status" value="1"/>
</dbReference>
<organism evidence="6 7">
    <name type="scientific">Metallosphaera hakonensis JCM 8857 = DSM 7519</name>
    <dbReference type="NCBI Taxonomy" id="1293036"/>
    <lineage>
        <taxon>Archaea</taxon>
        <taxon>Thermoproteota</taxon>
        <taxon>Thermoprotei</taxon>
        <taxon>Sulfolobales</taxon>
        <taxon>Sulfolobaceae</taxon>
        <taxon>Metallosphaera</taxon>
    </lineage>
</organism>
<evidence type="ECO:0000256" key="4">
    <source>
        <dbReference type="ARBA" id="ARBA00023136"/>
    </source>
</evidence>
<feature type="transmembrane region" description="Helical" evidence="5">
    <location>
        <begin position="71"/>
        <end position="92"/>
    </location>
</feature>
<keyword evidence="3 5" id="KW-1133">Transmembrane helix</keyword>
<comment type="subcellular location">
    <subcellularLocation>
        <location evidence="1">Membrane</location>
        <topology evidence="1">Multi-pass membrane protein</topology>
    </subcellularLocation>
</comment>
<dbReference type="GO" id="GO:0032259">
    <property type="term" value="P:methylation"/>
    <property type="evidence" value="ECO:0007669"/>
    <property type="project" value="UniProtKB-KW"/>
</dbReference>
<keyword evidence="2 5" id="KW-0812">Transmembrane</keyword>
<dbReference type="OrthoDB" id="34778at2157"/>
<feature type="transmembrane region" description="Helical" evidence="5">
    <location>
        <begin position="46"/>
        <end position="65"/>
    </location>
</feature>
<dbReference type="EMBL" id="CP029287">
    <property type="protein sequence ID" value="AWR98633.1"/>
    <property type="molecule type" value="Genomic_DNA"/>
</dbReference>
<dbReference type="STRING" id="1293036.GCA_001315825_02749"/>
<keyword evidence="7" id="KW-1185">Reference proteome</keyword>
<dbReference type="Pfam" id="PF04140">
    <property type="entry name" value="ICMT"/>
    <property type="match status" value="1"/>
</dbReference>
<dbReference type="KEGG" id="mhk:DFR87_01730"/>
<evidence type="ECO:0000256" key="2">
    <source>
        <dbReference type="ARBA" id="ARBA00022692"/>
    </source>
</evidence>
<dbReference type="RefSeq" id="WP_110368784.1">
    <property type="nucleotide sequence ID" value="NZ_CP029287.2"/>
</dbReference>
<evidence type="ECO:0000313" key="7">
    <source>
        <dbReference type="Proteomes" id="UP000247586"/>
    </source>
</evidence>
<reference evidence="6" key="1">
    <citation type="submission" date="2018-05" db="EMBL/GenBank/DDBJ databases">
        <title>Complete Genome Sequences of Extremely Thermoacidophilic, Metal-Mobilizing Type-Strain Members of the Archaeal Family Sulfolobaceae: Acidianus brierleyi DSM-1651T, Acidianus sulfidivorans DSM-18786T, Metallosphaera hakonensis DSM-7519T, and Metallosphaera prunae DSM-10039T.</title>
        <authorList>
            <person name="Counts J.A."/>
            <person name="Kelly R.M."/>
        </authorList>
    </citation>
    <scope>NUCLEOTIDE SEQUENCE [LARGE SCALE GENOMIC DNA]</scope>
    <source>
        <strain evidence="6">HO1-1</strain>
    </source>
</reference>
<dbReference type="InterPro" id="IPR052527">
    <property type="entry name" value="Metal_cation-efflux_comp"/>
</dbReference>
<evidence type="ECO:0000256" key="3">
    <source>
        <dbReference type="ARBA" id="ARBA00022989"/>
    </source>
</evidence>
<accession>A0A2U9IRM4</accession>
<dbReference type="GO" id="GO:0016020">
    <property type="term" value="C:membrane"/>
    <property type="evidence" value="ECO:0007669"/>
    <property type="project" value="UniProtKB-SubCell"/>
</dbReference>
<dbReference type="GeneID" id="36834022"/>
<dbReference type="InterPro" id="IPR007269">
    <property type="entry name" value="ICMT_MeTrfase"/>
</dbReference>
<dbReference type="GO" id="GO:0004671">
    <property type="term" value="F:protein C-terminal S-isoprenylcysteine carboxyl O-methyltransferase activity"/>
    <property type="evidence" value="ECO:0007669"/>
    <property type="project" value="InterPro"/>
</dbReference>
<dbReference type="AlphaFoldDB" id="A0A2U9IRM4"/>
<proteinExistence type="predicted"/>
<feature type="transmembrane region" description="Helical" evidence="5">
    <location>
        <begin position="13"/>
        <end position="34"/>
    </location>
</feature>
<dbReference type="Proteomes" id="UP000247586">
    <property type="component" value="Chromosome"/>
</dbReference>
<keyword evidence="4 5" id="KW-0472">Membrane</keyword>
<sequence length="199" mass="22973">MIPIFQTQFNEDLFYLAYILVFTPDIAVTYGIGLVRRKAGVRRREFSTFFLFIGMIFLAVFFSYFFGYYSYFSGVGELPLGFTYVGIFLMMVGEAFRMWGIITLGKFFSPVVTIYSDQRVVTKGPYRLVRHPAYGGAIITLLGVALSLRSVFSPLIILAVIASYNYRANLEEKLLLESEGEEYANYRRKVRKKFIPYLF</sequence>
<keyword evidence="6" id="KW-0489">Methyltransferase</keyword>
<dbReference type="PANTHER" id="PTHR43847">
    <property type="entry name" value="BLL3993 PROTEIN"/>
    <property type="match status" value="1"/>
</dbReference>
<dbReference type="Gene3D" id="1.20.120.1630">
    <property type="match status" value="1"/>
</dbReference>
<feature type="transmembrane region" description="Helical" evidence="5">
    <location>
        <begin position="136"/>
        <end position="164"/>
    </location>
</feature>
<evidence type="ECO:0000256" key="5">
    <source>
        <dbReference type="SAM" id="Phobius"/>
    </source>
</evidence>
<protein>
    <submittedName>
        <fullName evidence="6">Isoprenylcysteine carboxylmethyltransferase family protein</fullName>
    </submittedName>
</protein>
<evidence type="ECO:0000313" key="6">
    <source>
        <dbReference type="EMBL" id="AWR98633.1"/>
    </source>
</evidence>
<keyword evidence="6" id="KW-0808">Transferase</keyword>
<name>A0A2U9IRM4_9CREN</name>
<evidence type="ECO:0000256" key="1">
    <source>
        <dbReference type="ARBA" id="ARBA00004141"/>
    </source>
</evidence>
<gene>
    <name evidence="6" type="ORF">DFR87_01730</name>
</gene>